<evidence type="ECO:0000256" key="2">
    <source>
        <dbReference type="ARBA" id="ARBA00022884"/>
    </source>
</evidence>
<evidence type="ECO:0000313" key="8">
    <source>
        <dbReference type="EMBL" id="AUO20042.1"/>
    </source>
</evidence>
<dbReference type="GO" id="GO:0000455">
    <property type="term" value="P:enzyme-directed rRNA pseudouridine synthesis"/>
    <property type="evidence" value="ECO:0007669"/>
    <property type="project" value="UniProtKB-ARBA"/>
</dbReference>
<dbReference type="FunFam" id="3.30.70.1560:FF:000001">
    <property type="entry name" value="Pseudouridine synthase"/>
    <property type="match status" value="1"/>
</dbReference>
<protein>
    <recommendedName>
        <fullName evidence="5">Pseudouridine synthase</fullName>
        <ecNumber evidence="5">5.4.99.-</ecNumber>
    </recommendedName>
</protein>
<name>A0A2K9P462_9FIRM</name>
<dbReference type="CDD" id="cd00165">
    <property type="entry name" value="S4"/>
    <property type="match status" value="1"/>
</dbReference>
<evidence type="ECO:0000256" key="1">
    <source>
        <dbReference type="ARBA" id="ARBA00008348"/>
    </source>
</evidence>
<reference evidence="8 9" key="1">
    <citation type="submission" date="2017-04" db="EMBL/GenBank/DDBJ databases">
        <title>Monoglobus pectinilyticus 14 draft genome.</title>
        <authorList>
            <person name="Kim C."/>
            <person name="Rosendale D.I."/>
            <person name="Kelly W.J."/>
            <person name="Tannock G.W."/>
            <person name="Patchett M.L."/>
            <person name="Jordens J.Z."/>
        </authorList>
    </citation>
    <scope>NUCLEOTIDE SEQUENCE [LARGE SCALE GENOMIC DNA]</scope>
    <source>
        <strain evidence="8 9">14</strain>
    </source>
</reference>
<evidence type="ECO:0000259" key="7">
    <source>
        <dbReference type="SMART" id="SM00363"/>
    </source>
</evidence>
<sequence>MVRLQKYLADCGVASRRGSEEIIRSGRVRVNGETVTEMGVKIDEDNDLVMVDDIPVRIEKKLVYIMLNKPAGFVTTVSDDKGRDTVMDLVTDIPIRLYPVGRLDYDTEGLLLLTNDGELTYNITHPKNNIPKTYVAEVTGNINMETLTRLRNGVVIDGIRTSPAKVEVIGATQLGTKLEITIHEGRNRQVRKMFESVGCIVKRLKRTKEAGLNLGHLPLGRWRKLSESEVNMLKKIGTGKKSSKENSESIYGKDAAEKHKRNSKPKSRTGAKKKPHYSGNGIQRSKNNSTKKSGNRHH</sequence>
<dbReference type="EC" id="5.4.99.-" evidence="5"/>
<dbReference type="InterPro" id="IPR002942">
    <property type="entry name" value="S4_RNA-bd"/>
</dbReference>
<evidence type="ECO:0000256" key="4">
    <source>
        <dbReference type="PROSITE-ProRule" id="PRU00182"/>
    </source>
</evidence>
<dbReference type="GO" id="GO:0120159">
    <property type="term" value="F:rRNA pseudouridine synthase activity"/>
    <property type="evidence" value="ECO:0007669"/>
    <property type="project" value="UniProtKB-ARBA"/>
</dbReference>
<dbReference type="SMART" id="SM00363">
    <property type="entry name" value="S4"/>
    <property type="match status" value="1"/>
</dbReference>
<dbReference type="SUPFAM" id="SSF55120">
    <property type="entry name" value="Pseudouridine synthase"/>
    <property type="match status" value="1"/>
</dbReference>
<dbReference type="NCBIfam" id="TIGR00093">
    <property type="entry name" value="pseudouridine synthase"/>
    <property type="match status" value="1"/>
</dbReference>
<dbReference type="InterPro" id="IPR050343">
    <property type="entry name" value="RsuA_PseudoU_synthase"/>
</dbReference>
<dbReference type="GO" id="GO:0003723">
    <property type="term" value="F:RNA binding"/>
    <property type="evidence" value="ECO:0007669"/>
    <property type="project" value="UniProtKB-KW"/>
</dbReference>
<evidence type="ECO:0000313" key="9">
    <source>
        <dbReference type="Proteomes" id="UP000235589"/>
    </source>
</evidence>
<dbReference type="Gene3D" id="3.30.70.1560">
    <property type="entry name" value="Alpha-L RNA-binding motif"/>
    <property type="match status" value="1"/>
</dbReference>
<dbReference type="SUPFAM" id="SSF55174">
    <property type="entry name" value="Alpha-L RNA-binding motif"/>
    <property type="match status" value="1"/>
</dbReference>
<dbReference type="OrthoDB" id="9807213at2"/>
<feature type="compositionally biased region" description="Polar residues" evidence="6">
    <location>
        <begin position="280"/>
        <end position="292"/>
    </location>
</feature>
<gene>
    <name evidence="8" type="ORF">B9O19_01893</name>
</gene>
<feature type="region of interest" description="Disordered" evidence="6">
    <location>
        <begin position="236"/>
        <end position="298"/>
    </location>
</feature>
<dbReference type="InterPro" id="IPR036986">
    <property type="entry name" value="S4_RNA-bd_sf"/>
</dbReference>
<organism evidence="8 9">
    <name type="scientific">Monoglobus pectinilyticus</name>
    <dbReference type="NCBI Taxonomy" id="1981510"/>
    <lineage>
        <taxon>Bacteria</taxon>
        <taxon>Bacillati</taxon>
        <taxon>Bacillota</taxon>
        <taxon>Clostridia</taxon>
        <taxon>Monoglobales</taxon>
        <taxon>Monoglobaceae</taxon>
        <taxon>Monoglobus</taxon>
    </lineage>
</organism>
<keyword evidence="9" id="KW-1185">Reference proteome</keyword>
<dbReference type="EMBL" id="CP020991">
    <property type="protein sequence ID" value="AUO20042.1"/>
    <property type="molecule type" value="Genomic_DNA"/>
</dbReference>
<proteinExistence type="inferred from homology"/>
<dbReference type="InterPro" id="IPR020094">
    <property type="entry name" value="TruA/RsuA/RluB/E/F_N"/>
</dbReference>
<dbReference type="Pfam" id="PF00849">
    <property type="entry name" value="PseudoU_synth_2"/>
    <property type="match status" value="1"/>
</dbReference>
<evidence type="ECO:0000256" key="6">
    <source>
        <dbReference type="SAM" id="MobiDB-lite"/>
    </source>
</evidence>
<comment type="similarity">
    <text evidence="1 5">Belongs to the pseudouridine synthase RsuA family.</text>
</comment>
<dbReference type="Gene3D" id="3.10.290.10">
    <property type="entry name" value="RNA-binding S4 domain"/>
    <property type="match status" value="1"/>
</dbReference>
<dbReference type="PROSITE" id="PS50889">
    <property type="entry name" value="S4"/>
    <property type="match status" value="1"/>
</dbReference>
<dbReference type="Pfam" id="PF01479">
    <property type="entry name" value="S4"/>
    <property type="match status" value="1"/>
</dbReference>
<dbReference type="InterPro" id="IPR006145">
    <property type="entry name" value="PsdUridine_synth_RsuA/RluA"/>
</dbReference>
<feature type="compositionally biased region" description="Basic residues" evidence="6">
    <location>
        <begin position="258"/>
        <end position="276"/>
    </location>
</feature>
<dbReference type="InterPro" id="IPR000748">
    <property type="entry name" value="PsdUridine_synth_RsuA/RluB/E/F"/>
</dbReference>
<dbReference type="PANTHER" id="PTHR47683">
    <property type="entry name" value="PSEUDOURIDINE SYNTHASE FAMILY PROTEIN-RELATED"/>
    <property type="match status" value="1"/>
</dbReference>
<keyword evidence="3 5" id="KW-0413">Isomerase</keyword>
<dbReference type="KEGG" id="mpec:B9O19_01893"/>
<dbReference type="GO" id="GO:0005829">
    <property type="term" value="C:cytosol"/>
    <property type="evidence" value="ECO:0007669"/>
    <property type="project" value="UniProtKB-ARBA"/>
</dbReference>
<dbReference type="FunFam" id="3.10.290.10:FF:000003">
    <property type="entry name" value="Pseudouridine synthase"/>
    <property type="match status" value="1"/>
</dbReference>
<evidence type="ECO:0000256" key="5">
    <source>
        <dbReference type="RuleBase" id="RU003887"/>
    </source>
</evidence>
<dbReference type="AlphaFoldDB" id="A0A2K9P462"/>
<evidence type="ECO:0000256" key="3">
    <source>
        <dbReference type="ARBA" id="ARBA00023235"/>
    </source>
</evidence>
<dbReference type="Proteomes" id="UP000235589">
    <property type="component" value="Chromosome"/>
</dbReference>
<dbReference type="InterPro" id="IPR020103">
    <property type="entry name" value="PsdUridine_synth_cat_dom_sf"/>
</dbReference>
<dbReference type="InterPro" id="IPR042092">
    <property type="entry name" value="PsdUridine_s_RsuA/RluB/E/F_cat"/>
</dbReference>
<accession>A0A2K9P462</accession>
<dbReference type="CDD" id="cd02870">
    <property type="entry name" value="PseudoU_synth_RsuA_like"/>
    <property type="match status" value="1"/>
</dbReference>
<keyword evidence="2 4" id="KW-0694">RNA-binding</keyword>
<dbReference type="Gene3D" id="3.30.70.580">
    <property type="entry name" value="Pseudouridine synthase I, catalytic domain, N-terminal subdomain"/>
    <property type="match status" value="1"/>
</dbReference>
<feature type="domain" description="RNA-binding S4" evidence="7">
    <location>
        <begin position="2"/>
        <end position="63"/>
    </location>
</feature>
<dbReference type="InterPro" id="IPR018496">
    <property type="entry name" value="PsdUridine_synth_RsuA/RluB_CS"/>
</dbReference>
<dbReference type="PROSITE" id="PS01149">
    <property type="entry name" value="PSI_RSU"/>
    <property type="match status" value="1"/>
</dbReference>
<dbReference type="PANTHER" id="PTHR47683:SF2">
    <property type="entry name" value="RNA-BINDING S4 DOMAIN-CONTAINING PROTEIN"/>
    <property type="match status" value="1"/>
</dbReference>